<evidence type="ECO:0000313" key="3">
    <source>
        <dbReference type="Proteomes" id="UP001444661"/>
    </source>
</evidence>
<feature type="compositionally biased region" description="Basic residues" evidence="1">
    <location>
        <begin position="18"/>
        <end position="32"/>
    </location>
</feature>
<evidence type="ECO:0008006" key="4">
    <source>
        <dbReference type="Google" id="ProtNLM"/>
    </source>
</evidence>
<feature type="compositionally biased region" description="Basic and acidic residues" evidence="1">
    <location>
        <begin position="1"/>
        <end position="10"/>
    </location>
</feature>
<accession>A0ABR1U964</accession>
<proteinExistence type="predicted"/>
<dbReference type="Proteomes" id="UP001444661">
    <property type="component" value="Unassembled WGS sequence"/>
</dbReference>
<protein>
    <recommendedName>
        <fullName evidence="4">25S rRNA (Uridine(2843)-N(3))-methyltransferase</fullName>
    </recommendedName>
</protein>
<keyword evidence="3" id="KW-1185">Reference proteome</keyword>
<evidence type="ECO:0000256" key="1">
    <source>
        <dbReference type="SAM" id="MobiDB-lite"/>
    </source>
</evidence>
<gene>
    <name evidence="2" type="ORF">PG993_000663</name>
</gene>
<dbReference type="InterPro" id="IPR021463">
    <property type="entry name" value="Methyltransf_34"/>
</dbReference>
<feature type="region of interest" description="Disordered" evidence="1">
    <location>
        <begin position="1"/>
        <end position="60"/>
    </location>
</feature>
<feature type="region of interest" description="Disordered" evidence="1">
    <location>
        <begin position="195"/>
        <end position="216"/>
    </location>
</feature>
<organism evidence="2 3">
    <name type="scientific">Apiospora rasikravindrae</name>
    <dbReference type="NCBI Taxonomy" id="990691"/>
    <lineage>
        <taxon>Eukaryota</taxon>
        <taxon>Fungi</taxon>
        <taxon>Dikarya</taxon>
        <taxon>Ascomycota</taxon>
        <taxon>Pezizomycotina</taxon>
        <taxon>Sordariomycetes</taxon>
        <taxon>Xylariomycetidae</taxon>
        <taxon>Amphisphaeriales</taxon>
        <taxon>Apiosporaceae</taxon>
        <taxon>Apiospora</taxon>
    </lineage>
</organism>
<reference evidence="2 3" key="1">
    <citation type="submission" date="2023-01" db="EMBL/GenBank/DDBJ databases">
        <title>Analysis of 21 Apiospora genomes using comparative genomics revels a genus with tremendous synthesis potential of carbohydrate active enzymes and secondary metabolites.</title>
        <authorList>
            <person name="Sorensen T."/>
        </authorList>
    </citation>
    <scope>NUCLEOTIDE SEQUENCE [LARGE SCALE GENOMIC DNA]</scope>
    <source>
        <strain evidence="2 3">CBS 33761</strain>
    </source>
</reference>
<dbReference type="Pfam" id="PF11312">
    <property type="entry name" value="Methyltransf_34"/>
    <property type="match status" value="1"/>
</dbReference>
<evidence type="ECO:0000313" key="2">
    <source>
        <dbReference type="EMBL" id="KAK8055436.1"/>
    </source>
</evidence>
<feature type="compositionally biased region" description="Low complexity" evidence="1">
    <location>
        <begin position="46"/>
        <end position="60"/>
    </location>
</feature>
<comment type="caution">
    <text evidence="2">The sequence shown here is derived from an EMBL/GenBank/DDBJ whole genome shotgun (WGS) entry which is preliminary data.</text>
</comment>
<sequence>MAREHNKLPDRAPAAKKAPPKSKPQKNKPKKPSNKESKREEDELSASEAPEAPAKASKLSPAELKQQQALLNIFSDTFADVLGLDNFTSVLQEVKSALYNRDFEKAFGNEQYLEVYAARWSPTRALCYAKVLEGIREQLEDMVVDGDRLRRLRAKGDDVDAPAAKEANRRPLRMLSIGGGAAEIVAFASLLRHDGGDNNNTPESSSESSEKPLQGNIHLVDTGPWASVVSKLQESLTTPPRLSIHASAAAHKANRALVAPAERLSCNFAQQDALSMTAEQLTEAVLGKEEKPGPVLVTLLFTLNELYTGGGIARTTAFLRKLTACMPEGSLLLVVDSPGSYSEAAVGKGDDAQKKKYPMQWLMDHTLLTVDKKQPQQQASSGSTPARRCRWEKLESHDSIWFRMVPELRYPFQLENMRYQMHLYKAVAITTTSPEENDTTATG</sequence>
<name>A0ABR1U964_9PEZI</name>
<dbReference type="EMBL" id="JAQQWK010000001">
    <property type="protein sequence ID" value="KAK8055436.1"/>
    <property type="molecule type" value="Genomic_DNA"/>
</dbReference>